<keyword evidence="2" id="KW-1185">Reference proteome</keyword>
<keyword evidence="1" id="KW-0808">Transferase</keyword>
<dbReference type="EMBL" id="CP011923">
    <property type="protein sequence ID" value="ASV63868.1"/>
    <property type="molecule type" value="Genomic_DNA"/>
</dbReference>
<dbReference type="GO" id="GO:0008168">
    <property type="term" value="F:methyltransferase activity"/>
    <property type="evidence" value="ECO:0007669"/>
    <property type="project" value="UniProtKB-KW"/>
</dbReference>
<sequence length="39" mass="4538">MIEAEKKAIIKNHTGFINTTAETDKKAIEKTQEFKDWKT</sequence>
<evidence type="ECO:0000313" key="2">
    <source>
        <dbReference type="Proteomes" id="UP000035930"/>
    </source>
</evidence>
<protein>
    <submittedName>
        <fullName evidence="1">N-6 DNA methylase</fullName>
    </submittedName>
</protein>
<reference evidence="1" key="1">
    <citation type="submission" date="2017-08" db="EMBL/GenBank/DDBJ databases">
        <title>Complete Genome Sequence of Francisella noatunensis subsp. orientalis strain FNO190.</title>
        <authorList>
            <person name="Pereira F.L."/>
            <person name="Goncalves L.A."/>
            <person name="Guilherme T.C."/>
            <person name="Soares S.C."/>
            <person name="Dorella F.A."/>
            <person name="Carvalho A.F."/>
            <person name="Leibowitz M.P."/>
            <person name="Leal C.A.G."/>
            <person name="Azevedo V.A.C."/>
            <person name="Figueiredo H.C.P."/>
        </authorList>
    </citation>
    <scope>NUCLEOTIDE SEQUENCE</scope>
    <source>
        <strain evidence="1">FNO190</strain>
    </source>
</reference>
<organism evidence="1 2">
    <name type="scientific">Francisella orientalis</name>
    <dbReference type="NCBI Taxonomy" id="299583"/>
    <lineage>
        <taxon>Bacteria</taxon>
        <taxon>Pseudomonadati</taxon>
        <taxon>Pseudomonadota</taxon>
        <taxon>Gammaproteobacteria</taxon>
        <taxon>Thiotrichales</taxon>
        <taxon>Francisellaceae</taxon>
        <taxon>Francisella</taxon>
    </lineage>
</organism>
<accession>A0ABM6MD78</accession>
<dbReference type="Proteomes" id="UP000035930">
    <property type="component" value="Chromosome"/>
</dbReference>
<proteinExistence type="predicted"/>
<dbReference type="GO" id="GO:0032259">
    <property type="term" value="P:methylation"/>
    <property type="evidence" value="ECO:0007669"/>
    <property type="project" value="UniProtKB-KW"/>
</dbReference>
<keyword evidence="1" id="KW-0489">Methyltransferase</keyword>
<name>A0ABM6MD78_9GAMM</name>
<gene>
    <name evidence="1" type="ORF">FNO190_1110a</name>
</gene>
<evidence type="ECO:0000313" key="1">
    <source>
        <dbReference type="EMBL" id="ASV63868.1"/>
    </source>
</evidence>